<dbReference type="EC" id="6.1.1.5" evidence="1"/>
<dbReference type="PANTHER" id="PTHR42780:SF1">
    <property type="entry name" value="ISOLEUCINE--TRNA LIGASE, CYTOPLASMIC"/>
    <property type="match status" value="1"/>
</dbReference>
<dbReference type="EMBL" id="UINC01058497">
    <property type="protein sequence ID" value="SVB80823.1"/>
    <property type="molecule type" value="Genomic_DNA"/>
</dbReference>
<keyword evidence="2" id="KW-0436">Ligase</keyword>
<evidence type="ECO:0000256" key="5">
    <source>
        <dbReference type="ARBA" id="ARBA00022917"/>
    </source>
</evidence>
<dbReference type="InterPro" id="IPR023586">
    <property type="entry name" value="Ile-tRNA-ligase_type2"/>
</dbReference>
<evidence type="ECO:0000256" key="1">
    <source>
        <dbReference type="ARBA" id="ARBA00013165"/>
    </source>
</evidence>
<evidence type="ECO:0000256" key="2">
    <source>
        <dbReference type="ARBA" id="ARBA00022598"/>
    </source>
</evidence>
<name>A0A382H205_9ZZZZ</name>
<feature type="non-terminal residue" evidence="9">
    <location>
        <position position="264"/>
    </location>
</feature>
<dbReference type="GO" id="GO:0002161">
    <property type="term" value="F:aminoacyl-tRNA deacylase activity"/>
    <property type="evidence" value="ECO:0007669"/>
    <property type="project" value="InterPro"/>
</dbReference>
<evidence type="ECO:0000259" key="8">
    <source>
        <dbReference type="Pfam" id="PF00133"/>
    </source>
</evidence>
<comment type="catalytic activity">
    <reaction evidence="7">
        <text>tRNA(Ile) + L-isoleucine + ATP = L-isoleucyl-tRNA(Ile) + AMP + diphosphate</text>
        <dbReference type="Rhea" id="RHEA:11060"/>
        <dbReference type="Rhea" id="RHEA-COMP:9666"/>
        <dbReference type="Rhea" id="RHEA-COMP:9695"/>
        <dbReference type="ChEBI" id="CHEBI:30616"/>
        <dbReference type="ChEBI" id="CHEBI:33019"/>
        <dbReference type="ChEBI" id="CHEBI:58045"/>
        <dbReference type="ChEBI" id="CHEBI:78442"/>
        <dbReference type="ChEBI" id="CHEBI:78528"/>
        <dbReference type="ChEBI" id="CHEBI:456215"/>
        <dbReference type="EC" id="6.1.1.5"/>
    </reaction>
</comment>
<evidence type="ECO:0000313" key="9">
    <source>
        <dbReference type="EMBL" id="SVB80823.1"/>
    </source>
</evidence>
<keyword evidence="6" id="KW-0030">Aminoacyl-tRNA synthetase</keyword>
<evidence type="ECO:0000256" key="7">
    <source>
        <dbReference type="ARBA" id="ARBA00048359"/>
    </source>
</evidence>
<dbReference type="GO" id="GO:0005524">
    <property type="term" value="F:ATP binding"/>
    <property type="evidence" value="ECO:0007669"/>
    <property type="project" value="UniProtKB-KW"/>
</dbReference>
<dbReference type="InterPro" id="IPR014729">
    <property type="entry name" value="Rossmann-like_a/b/a_fold"/>
</dbReference>
<dbReference type="GO" id="GO:0004822">
    <property type="term" value="F:isoleucine-tRNA ligase activity"/>
    <property type="evidence" value="ECO:0007669"/>
    <property type="project" value="UniProtKB-EC"/>
</dbReference>
<proteinExistence type="predicted"/>
<organism evidence="9">
    <name type="scientific">marine metagenome</name>
    <dbReference type="NCBI Taxonomy" id="408172"/>
    <lineage>
        <taxon>unclassified sequences</taxon>
        <taxon>metagenomes</taxon>
        <taxon>ecological metagenomes</taxon>
    </lineage>
</organism>
<keyword evidence="5" id="KW-0648">Protein biosynthesis</keyword>
<dbReference type="InterPro" id="IPR002300">
    <property type="entry name" value="aa-tRNA-synth_Ia"/>
</dbReference>
<dbReference type="Pfam" id="PF00133">
    <property type="entry name" value="tRNA-synt_1"/>
    <property type="match status" value="1"/>
</dbReference>
<dbReference type="InterPro" id="IPR002301">
    <property type="entry name" value="Ile-tRNA-ligase"/>
</dbReference>
<dbReference type="SUPFAM" id="SSF52374">
    <property type="entry name" value="Nucleotidylyl transferase"/>
    <property type="match status" value="1"/>
</dbReference>
<dbReference type="PANTHER" id="PTHR42780">
    <property type="entry name" value="SOLEUCYL-TRNA SYNTHETASE"/>
    <property type="match status" value="1"/>
</dbReference>
<keyword evidence="4" id="KW-0067">ATP-binding</keyword>
<dbReference type="InterPro" id="IPR009008">
    <property type="entry name" value="Val/Leu/Ile-tRNA-synth_edit"/>
</dbReference>
<accession>A0A382H205</accession>
<feature type="domain" description="Aminoacyl-tRNA synthetase class Ia" evidence="8">
    <location>
        <begin position="18"/>
        <end position="195"/>
    </location>
</feature>
<sequence length="264" mass="31075">MIQRVNPQVDFIALEHKVLDFWKKNDIFQKRRDANSGNPKWSFIDGPITANNPMGVHHAWGRTLKDIYNRYKAMNGYELRYQQGFDCQGLWVEVEVEKELGFKSKKDVEKFGIEKFVNMCKERVYKYSKIQTEQSKRLGYWMDWDNSYFTMSDENNYTIWSFLKKLFNDGKIYRGSDVVPWSGRSGTSYSQMEIIEGRKLVAHTSVFVRFPIKNKVNEHLLVWTTTPWTLTSNVAVAVNVNLKYVKLQASDGAIYYFADENLEY</sequence>
<protein>
    <recommendedName>
        <fullName evidence="1">isoleucine--tRNA ligase</fullName>
        <ecNumber evidence="1">6.1.1.5</ecNumber>
    </recommendedName>
</protein>
<dbReference type="GO" id="GO:0006428">
    <property type="term" value="P:isoleucyl-tRNA aminoacylation"/>
    <property type="evidence" value="ECO:0007669"/>
    <property type="project" value="InterPro"/>
</dbReference>
<dbReference type="PRINTS" id="PR00984">
    <property type="entry name" value="TRNASYNTHILE"/>
</dbReference>
<evidence type="ECO:0000256" key="3">
    <source>
        <dbReference type="ARBA" id="ARBA00022741"/>
    </source>
</evidence>
<evidence type="ECO:0000256" key="6">
    <source>
        <dbReference type="ARBA" id="ARBA00023146"/>
    </source>
</evidence>
<dbReference type="SUPFAM" id="SSF50677">
    <property type="entry name" value="ValRS/IleRS/LeuRS editing domain"/>
    <property type="match status" value="1"/>
</dbReference>
<evidence type="ECO:0000256" key="4">
    <source>
        <dbReference type="ARBA" id="ARBA00022840"/>
    </source>
</evidence>
<reference evidence="9" key="1">
    <citation type="submission" date="2018-05" db="EMBL/GenBank/DDBJ databases">
        <authorList>
            <person name="Lanie J.A."/>
            <person name="Ng W.-L."/>
            <person name="Kazmierczak K.M."/>
            <person name="Andrzejewski T.M."/>
            <person name="Davidsen T.M."/>
            <person name="Wayne K.J."/>
            <person name="Tettelin H."/>
            <person name="Glass J.I."/>
            <person name="Rusch D."/>
            <person name="Podicherti R."/>
            <person name="Tsui H.-C.T."/>
            <person name="Winkler M.E."/>
        </authorList>
    </citation>
    <scope>NUCLEOTIDE SEQUENCE</scope>
</reference>
<keyword evidence="3" id="KW-0547">Nucleotide-binding</keyword>
<dbReference type="AlphaFoldDB" id="A0A382H205"/>
<gene>
    <name evidence="9" type="ORF">METZ01_LOCUS233677</name>
</gene>
<dbReference type="Gene3D" id="3.40.50.620">
    <property type="entry name" value="HUPs"/>
    <property type="match status" value="1"/>
</dbReference>